<evidence type="ECO:0000313" key="1">
    <source>
        <dbReference type="EMBL" id="KAL1530203.1"/>
    </source>
</evidence>
<dbReference type="AlphaFoldDB" id="A0AB34KAQ5"/>
<dbReference type="Proteomes" id="UP001515480">
    <property type="component" value="Unassembled WGS sequence"/>
</dbReference>
<name>A0AB34KAQ5_PRYPA</name>
<keyword evidence="2" id="KW-1185">Reference proteome</keyword>
<proteinExistence type="predicted"/>
<organism evidence="1 2">
    <name type="scientific">Prymnesium parvum</name>
    <name type="common">Toxic golden alga</name>
    <dbReference type="NCBI Taxonomy" id="97485"/>
    <lineage>
        <taxon>Eukaryota</taxon>
        <taxon>Haptista</taxon>
        <taxon>Haptophyta</taxon>
        <taxon>Prymnesiophyceae</taxon>
        <taxon>Prymnesiales</taxon>
        <taxon>Prymnesiaceae</taxon>
        <taxon>Prymnesium</taxon>
    </lineage>
</organism>
<evidence type="ECO:0000313" key="2">
    <source>
        <dbReference type="Proteomes" id="UP001515480"/>
    </source>
</evidence>
<reference evidence="1 2" key="1">
    <citation type="journal article" date="2024" name="Science">
        <title>Giant polyketide synthase enzymes in the biosynthesis of giant marine polyether toxins.</title>
        <authorList>
            <person name="Fallon T.R."/>
            <person name="Shende V.V."/>
            <person name="Wierzbicki I.H."/>
            <person name="Pendleton A.L."/>
            <person name="Watervoot N.F."/>
            <person name="Auber R.P."/>
            <person name="Gonzalez D.J."/>
            <person name="Wisecaver J.H."/>
            <person name="Moore B.S."/>
        </authorList>
    </citation>
    <scope>NUCLEOTIDE SEQUENCE [LARGE SCALE GENOMIC DNA]</scope>
    <source>
        <strain evidence="1 2">12B1</strain>
    </source>
</reference>
<dbReference type="EMBL" id="JBGBPQ010000001">
    <property type="protein sequence ID" value="KAL1530203.1"/>
    <property type="molecule type" value="Genomic_DNA"/>
</dbReference>
<gene>
    <name evidence="1" type="ORF">AB1Y20_001119</name>
</gene>
<sequence>MEKECVVSAERLAAAAEQEQARRAAAGITDDIQDIMPFQAPPLTSESLLNKRLEVLWGAYVLPDGSRTQMWCPCTVLRVADGTGDKGSHGKAESSRARKLLPAGAVLVQWDPDRDRGEEEATVMWLVLSPSKWTTKWEGHLAWRWHPDELVNLGHA</sequence>
<accession>A0AB34KAQ5</accession>
<protein>
    <submittedName>
        <fullName evidence="1">Uncharacterized protein</fullName>
    </submittedName>
</protein>
<comment type="caution">
    <text evidence="1">The sequence shown here is derived from an EMBL/GenBank/DDBJ whole genome shotgun (WGS) entry which is preliminary data.</text>
</comment>